<name>A0A1H5WAI2_9BACT</name>
<reference evidence="2 3" key="1">
    <citation type="submission" date="2016-10" db="EMBL/GenBank/DDBJ databases">
        <authorList>
            <person name="de Groot N.N."/>
        </authorList>
    </citation>
    <scope>NUCLEOTIDE SEQUENCE [LARGE SCALE GENOMIC DNA]</scope>
    <source>
        <strain evidence="2 3">DSM 22489</strain>
    </source>
</reference>
<evidence type="ECO:0008006" key="4">
    <source>
        <dbReference type="Google" id="ProtNLM"/>
    </source>
</evidence>
<gene>
    <name evidence="2" type="ORF">SAMN05421819_1493</name>
</gene>
<evidence type="ECO:0000256" key="1">
    <source>
        <dbReference type="SAM" id="SignalP"/>
    </source>
</evidence>
<dbReference type="OrthoDB" id="8771597at2"/>
<proteinExistence type="predicted"/>
<keyword evidence="3" id="KW-1185">Reference proteome</keyword>
<dbReference type="AlphaFoldDB" id="A0A1H5WAI2"/>
<dbReference type="EMBL" id="FNVA01000002">
    <property type="protein sequence ID" value="SEF96266.1"/>
    <property type="molecule type" value="Genomic_DNA"/>
</dbReference>
<feature type="signal peptide" evidence="1">
    <location>
        <begin position="1"/>
        <end position="26"/>
    </location>
</feature>
<protein>
    <recommendedName>
        <fullName evidence="4">Ig-like domain-containing protein</fullName>
    </recommendedName>
</protein>
<organism evidence="2 3">
    <name type="scientific">Bryocella elongata</name>
    <dbReference type="NCBI Taxonomy" id="863522"/>
    <lineage>
        <taxon>Bacteria</taxon>
        <taxon>Pseudomonadati</taxon>
        <taxon>Acidobacteriota</taxon>
        <taxon>Terriglobia</taxon>
        <taxon>Terriglobales</taxon>
        <taxon>Acidobacteriaceae</taxon>
        <taxon>Bryocella</taxon>
    </lineage>
</organism>
<evidence type="ECO:0000313" key="2">
    <source>
        <dbReference type="EMBL" id="SEF96266.1"/>
    </source>
</evidence>
<dbReference type="RefSeq" id="WP_103932417.1">
    <property type="nucleotide sequence ID" value="NZ_FNVA01000002.1"/>
</dbReference>
<evidence type="ECO:0000313" key="3">
    <source>
        <dbReference type="Proteomes" id="UP000236728"/>
    </source>
</evidence>
<accession>A0A1H5WAI2</accession>
<keyword evidence="1" id="KW-0732">Signal</keyword>
<sequence>MTKNFRAQLALLAALPLLSCKSPKPAAVVQQPTTAITRSSASPASCSAMSVGADGAFNGFVPDASDAWHQDVSAAPRAADSADFSRRKLDLNAAPLHPDFGSQFGIPYNVVDSDTTPFRFVTINQYVSESDVTAVPLPRSAVTEGTMPACSESGGDQHLILVDRKTCSAYEYFVASTCNGEWSAANVAMFDLQTPNRRPFGFTSADAAGLSILEGLVRYDEILSGHIDHALRFTARFTRRGQHGSLFVAPANHGAGQSLVTDNVMGMRIRLKADFDVSRYSKTNQIILNAMKRYGLILADNGANMFFQGTRDPRWDDQDLKQLTTVHATDFDVLEMGPASNTEEAPKGAPPRIVSFTASPAVSKAGMPVTLSADVQGASYSYIDQTGFLRGRSVVVRPTQTTHYKLTARNEYGSTSTEVVVEVR</sequence>
<feature type="chain" id="PRO_5009288105" description="Ig-like domain-containing protein" evidence="1">
    <location>
        <begin position="27"/>
        <end position="424"/>
    </location>
</feature>
<dbReference type="Proteomes" id="UP000236728">
    <property type="component" value="Unassembled WGS sequence"/>
</dbReference>